<sequence>MFDVCPLRTQPSHPPLLPRRTRFSRFNLPRSVSAAGRKDYGGKDVSRRRPKQPPSFGPSLFPKKPASELLGVDDATTDKEYDEGGGGIVWEEDELKAITSLFQSRIPQKPGKLVQRQRPLPLPLPHKLERPLGLPSPRKRQIRRRTPITVCGRGPGFLVGLAKEIKGLTAEENAAVVLDKHARFIGKGMLSVTIKELGRMGLPGRALQVFCWAKGQDRLFPDELMLASSVEVLARFRGLKLPAEMERFGYLASRGVIEAMARGFLDGGRTELALKVLKVAKDGSRMLDSGVYVKLISKLGKIPDNVTIVSSLLDDLSSREELSLTQQDCTTLMKVCVRLGRFEVVESLYNWYNNLGRDISVVMYTTLIHSRCMENKHREALPVIWEMEASNCLLDLPAYRVAIKLFRALNDLPRAVRYFTKLKEAGFSPTYDIYRAMIELYVDSGRLAKCKAVRREAEMAGFGLDRHSLNRISQLESGESSGMHSVSRV</sequence>
<organism evidence="1 2">
    <name type="scientific">Melastoma candidum</name>
    <dbReference type="NCBI Taxonomy" id="119954"/>
    <lineage>
        <taxon>Eukaryota</taxon>
        <taxon>Viridiplantae</taxon>
        <taxon>Streptophyta</taxon>
        <taxon>Embryophyta</taxon>
        <taxon>Tracheophyta</taxon>
        <taxon>Spermatophyta</taxon>
        <taxon>Magnoliopsida</taxon>
        <taxon>eudicotyledons</taxon>
        <taxon>Gunneridae</taxon>
        <taxon>Pentapetalae</taxon>
        <taxon>rosids</taxon>
        <taxon>malvids</taxon>
        <taxon>Myrtales</taxon>
        <taxon>Melastomataceae</taxon>
        <taxon>Melastomatoideae</taxon>
        <taxon>Melastomateae</taxon>
        <taxon>Melastoma</taxon>
    </lineage>
</organism>
<name>A0ACB9QV85_9MYRT</name>
<accession>A0ACB9QV85</accession>
<reference evidence="2" key="1">
    <citation type="journal article" date="2023" name="Front. Plant Sci.">
        <title>Chromosomal-level genome assembly of Melastoma candidum provides insights into trichome evolution.</title>
        <authorList>
            <person name="Zhong Y."/>
            <person name="Wu W."/>
            <person name="Sun C."/>
            <person name="Zou P."/>
            <person name="Liu Y."/>
            <person name="Dai S."/>
            <person name="Zhou R."/>
        </authorList>
    </citation>
    <scope>NUCLEOTIDE SEQUENCE [LARGE SCALE GENOMIC DNA]</scope>
</reference>
<protein>
    <submittedName>
        <fullName evidence="1">Uncharacterized protein</fullName>
    </submittedName>
</protein>
<keyword evidence="2" id="KW-1185">Reference proteome</keyword>
<proteinExistence type="predicted"/>
<dbReference type="Proteomes" id="UP001057402">
    <property type="component" value="Chromosome 5"/>
</dbReference>
<gene>
    <name evidence="1" type="ORF">MLD38_017893</name>
</gene>
<evidence type="ECO:0000313" key="1">
    <source>
        <dbReference type="EMBL" id="KAI4369456.1"/>
    </source>
</evidence>
<comment type="caution">
    <text evidence="1">The sequence shown here is derived from an EMBL/GenBank/DDBJ whole genome shotgun (WGS) entry which is preliminary data.</text>
</comment>
<dbReference type="EMBL" id="CM042884">
    <property type="protein sequence ID" value="KAI4369456.1"/>
    <property type="molecule type" value="Genomic_DNA"/>
</dbReference>
<evidence type="ECO:0000313" key="2">
    <source>
        <dbReference type="Proteomes" id="UP001057402"/>
    </source>
</evidence>